<dbReference type="EMBL" id="PEIB01000039">
    <property type="protein sequence ID" value="RXJ71243.1"/>
    <property type="molecule type" value="Genomic_DNA"/>
</dbReference>
<evidence type="ECO:0000256" key="4">
    <source>
        <dbReference type="SAM" id="Phobius"/>
    </source>
</evidence>
<proteinExistence type="predicted"/>
<evidence type="ECO:0000256" key="3">
    <source>
        <dbReference type="ARBA" id="ARBA00023136"/>
    </source>
</evidence>
<comment type="caution">
    <text evidence="5">The sequence shown here is derived from an EMBL/GenBank/DDBJ whole genome shotgun (WGS) entry which is preliminary data.</text>
</comment>
<dbReference type="RefSeq" id="WP_129123967.1">
    <property type="nucleotide sequence ID" value="NZ_PEIB01000039.1"/>
</dbReference>
<evidence type="ECO:0000256" key="2">
    <source>
        <dbReference type="ARBA" id="ARBA00022989"/>
    </source>
</evidence>
<keyword evidence="1 4" id="KW-0812">Transmembrane</keyword>
<organism evidence="5 6">
    <name type="scientific">Veronia nyctiphanis</name>
    <dbReference type="NCBI Taxonomy" id="1278244"/>
    <lineage>
        <taxon>Bacteria</taxon>
        <taxon>Pseudomonadati</taxon>
        <taxon>Pseudomonadota</taxon>
        <taxon>Gammaproteobacteria</taxon>
        <taxon>Vibrionales</taxon>
        <taxon>Vibrionaceae</taxon>
        <taxon>Veronia</taxon>
    </lineage>
</organism>
<dbReference type="Gene3D" id="1.20.1250.20">
    <property type="entry name" value="MFS general substrate transporter like domains"/>
    <property type="match status" value="1"/>
</dbReference>
<dbReference type="Pfam" id="PF07690">
    <property type="entry name" value="MFS_1"/>
    <property type="match status" value="1"/>
</dbReference>
<keyword evidence="6" id="KW-1185">Reference proteome</keyword>
<dbReference type="GO" id="GO:0022857">
    <property type="term" value="F:transmembrane transporter activity"/>
    <property type="evidence" value="ECO:0007669"/>
    <property type="project" value="InterPro"/>
</dbReference>
<feature type="transmembrane region" description="Helical" evidence="4">
    <location>
        <begin position="119"/>
        <end position="137"/>
    </location>
</feature>
<dbReference type="AlphaFoldDB" id="A0A4Q0YLD0"/>
<keyword evidence="3 4" id="KW-0472">Membrane</keyword>
<dbReference type="SUPFAM" id="SSF103473">
    <property type="entry name" value="MFS general substrate transporter"/>
    <property type="match status" value="1"/>
</dbReference>
<reference evidence="5 6" key="1">
    <citation type="submission" date="2017-10" db="EMBL/GenBank/DDBJ databases">
        <title>Nyctiphanis sp. nov., isolated from the stomach of the euphausiid Nyctiphanes simplex (Hansen, 1911) in the Gulf of California.</title>
        <authorList>
            <person name="Gomez-Gil B."/>
            <person name="Aguilar-Mendez M."/>
            <person name="Lopez-Cortes A."/>
            <person name="Gomez-Gutierrez J."/>
            <person name="Roque A."/>
            <person name="Lang E."/>
            <person name="Gonzalez-Castillo A."/>
        </authorList>
    </citation>
    <scope>NUCLEOTIDE SEQUENCE [LARGE SCALE GENOMIC DNA]</scope>
    <source>
        <strain evidence="5 6">CAIM 600</strain>
    </source>
</reference>
<evidence type="ECO:0000313" key="6">
    <source>
        <dbReference type="Proteomes" id="UP000290287"/>
    </source>
</evidence>
<feature type="transmembrane region" description="Helical" evidence="4">
    <location>
        <begin position="24"/>
        <end position="46"/>
    </location>
</feature>
<feature type="transmembrane region" description="Helical" evidence="4">
    <location>
        <begin position="88"/>
        <end position="113"/>
    </location>
</feature>
<sequence>MFVNGMSEFIANLVVGKLTLRRPLVFTFLCEGLLGIGVLLITSSFWLPIPELGLMAGAFVVGIAAATIDIPLLTVIQKNVAEHNVAKVISYWFTIGSAGGALGSLIFGLFFEFMPIESGSLMLGLGILFIGTVLLIWSSKTKQYVALPEY</sequence>
<dbReference type="OrthoDB" id="9775268at2"/>
<keyword evidence="2 4" id="KW-1133">Transmembrane helix</keyword>
<feature type="transmembrane region" description="Helical" evidence="4">
    <location>
        <begin position="52"/>
        <end position="76"/>
    </location>
</feature>
<evidence type="ECO:0000313" key="5">
    <source>
        <dbReference type="EMBL" id="RXJ71243.1"/>
    </source>
</evidence>
<dbReference type="InterPro" id="IPR011701">
    <property type="entry name" value="MFS"/>
</dbReference>
<evidence type="ECO:0000256" key="1">
    <source>
        <dbReference type="ARBA" id="ARBA00022692"/>
    </source>
</evidence>
<dbReference type="Proteomes" id="UP000290287">
    <property type="component" value="Unassembled WGS sequence"/>
</dbReference>
<protein>
    <recommendedName>
        <fullName evidence="7">Major facilitator superfamily (MFS) profile domain-containing protein</fullName>
    </recommendedName>
</protein>
<dbReference type="InterPro" id="IPR036259">
    <property type="entry name" value="MFS_trans_sf"/>
</dbReference>
<gene>
    <name evidence="5" type="ORF">CS022_21525</name>
</gene>
<evidence type="ECO:0008006" key="7">
    <source>
        <dbReference type="Google" id="ProtNLM"/>
    </source>
</evidence>
<name>A0A4Q0YLD0_9GAMM</name>
<accession>A0A4Q0YLD0</accession>